<dbReference type="EMBL" id="RXLQ01000002">
    <property type="protein sequence ID" value="RSZ60414.1"/>
    <property type="molecule type" value="Genomic_DNA"/>
</dbReference>
<keyword evidence="2" id="KW-0560">Oxidoreductase</keyword>
<proteinExistence type="inferred from homology"/>
<dbReference type="PRINTS" id="PR00081">
    <property type="entry name" value="GDHRDH"/>
</dbReference>
<gene>
    <name evidence="4" type="ORF">EJB06_04680</name>
</gene>
<name>A0A430HSG5_9BURK</name>
<comment type="caution">
    <text evidence="4">The sequence shown here is derived from an EMBL/GenBank/DDBJ whole genome shotgun (WGS) entry which is preliminary data.</text>
</comment>
<comment type="similarity">
    <text evidence="1">Belongs to the short-chain dehydrogenases/reductases (SDR) family.</text>
</comment>
<evidence type="ECO:0000259" key="3">
    <source>
        <dbReference type="SMART" id="SM00822"/>
    </source>
</evidence>
<dbReference type="PROSITE" id="PS00061">
    <property type="entry name" value="ADH_SHORT"/>
    <property type="match status" value="1"/>
</dbReference>
<accession>A0A430HSG5</accession>
<evidence type="ECO:0000256" key="2">
    <source>
        <dbReference type="ARBA" id="ARBA00023002"/>
    </source>
</evidence>
<dbReference type="OrthoDB" id="9804774at2"/>
<evidence type="ECO:0000313" key="4">
    <source>
        <dbReference type="EMBL" id="RSZ60414.1"/>
    </source>
</evidence>
<reference evidence="4 5" key="1">
    <citation type="submission" date="2018-12" db="EMBL/GenBank/DDBJ databases">
        <authorList>
            <person name="Yang E."/>
        </authorList>
    </citation>
    <scope>NUCLEOTIDE SEQUENCE [LARGE SCALE GENOMIC DNA]</scope>
    <source>
        <strain evidence="4 5">SOD</strain>
    </source>
</reference>
<keyword evidence="5" id="KW-1185">Reference proteome</keyword>
<dbReference type="FunFam" id="3.40.50.720:FF:000173">
    <property type="entry name" value="3-oxoacyl-[acyl-carrier protein] reductase"/>
    <property type="match status" value="1"/>
</dbReference>
<dbReference type="GO" id="GO:0016616">
    <property type="term" value="F:oxidoreductase activity, acting on the CH-OH group of donors, NAD or NADP as acceptor"/>
    <property type="evidence" value="ECO:0007669"/>
    <property type="project" value="UniProtKB-ARBA"/>
</dbReference>
<dbReference type="PANTHER" id="PTHR42760">
    <property type="entry name" value="SHORT-CHAIN DEHYDROGENASES/REDUCTASES FAMILY MEMBER"/>
    <property type="match status" value="1"/>
</dbReference>
<dbReference type="Proteomes" id="UP000278085">
    <property type="component" value="Unassembled WGS sequence"/>
</dbReference>
<dbReference type="InterPro" id="IPR002347">
    <property type="entry name" value="SDR_fam"/>
</dbReference>
<dbReference type="PANTHER" id="PTHR42760:SF133">
    <property type="entry name" value="3-OXOACYL-[ACYL-CARRIER-PROTEIN] REDUCTASE"/>
    <property type="match status" value="1"/>
</dbReference>
<evidence type="ECO:0000256" key="1">
    <source>
        <dbReference type="ARBA" id="ARBA00006484"/>
    </source>
</evidence>
<dbReference type="InterPro" id="IPR057326">
    <property type="entry name" value="KR_dom"/>
</dbReference>
<dbReference type="InterPro" id="IPR036291">
    <property type="entry name" value="NAD(P)-bd_dom_sf"/>
</dbReference>
<dbReference type="SUPFAM" id="SSF51735">
    <property type="entry name" value="NAD(P)-binding Rossmann-fold domains"/>
    <property type="match status" value="1"/>
</dbReference>
<dbReference type="Pfam" id="PF13561">
    <property type="entry name" value="adh_short_C2"/>
    <property type="match status" value="1"/>
</dbReference>
<feature type="domain" description="Ketoreductase" evidence="3">
    <location>
        <begin position="9"/>
        <end position="186"/>
    </location>
</feature>
<protein>
    <submittedName>
        <fullName evidence="4">SDR family oxidoreductase</fullName>
    </submittedName>
</protein>
<dbReference type="AlphaFoldDB" id="A0A430HSG5"/>
<dbReference type="InterPro" id="IPR020904">
    <property type="entry name" value="Sc_DH/Rdtase_CS"/>
</dbReference>
<sequence length="247" mass="26297">MTMSELAKKVAVVSGGSKGLGFGICKSLLADGYHVATFSRKSTPELDELLMRSEGRLYWEALDICDDGQLGGYLRRVKDKLGRVGYLVNSAGMAHEGLLTMMKSKEVARMIQVNLEGAINLAQACVKQMMVGQFGVILNVSSVVGVRGFKGVAAYSATKAALDGLTRSMAKELGPVGIRVNSVAPGFMETDMTSELTEAQKARLVRQTPLARLGRVDDVSSVVRFLLSDASGFITGQTLVVDGGLTV</sequence>
<dbReference type="PRINTS" id="PR00080">
    <property type="entry name" value="SDRFAMILY"/>
</dbReference>
<evidence type="ECO:0000313" key="5">
    <source>
        <dbReference type="Proteomes" id="UP000278085"/>
    </source>
</evidence>
<dbReference type="Gene3D" id="3.40.50.720">
    <property type="entry name" value="NAD(P)-binding Rossmann-like Domain"/>
    <property type="match status" value="1"/>
</dbReference>
<dbReference type="SMART" id="SM00822">
    <property type="entry name" value="PKS_KR"/>
    <property type="match status" value="1"/>
</dbReference>
<organism evidence="4 5">
    <name type="scientific">Massilia atriviolacea</name>
    <dbReference type="NCBI Taxonomy" id="2495579"/>
    <lineage>
        <taxon>Bacteria</taxon>
        <taxon>Pseudomonadati</taxon>
        <taxon>Pseudomonadota</taxon>
        <taxon>Betaproteobacteria</taxon>
        <taxon>Burkholderiales</taxon>
        <taxon>Oxalobacteraceae</taxon>
        <taxon>Telluria group</taxon>
        <taxon>Massilia</taxon>
    </lineage>
</organism>